<keyword evidence="3 5" id="KW-1133">Transmembrane helix</keyword>
<protein>
    <recommendedName>
        <fullName evidence="6">TM2 domain-containing protein</fullName>
    </recommendedName>
</protein>
<evidence type="ECO:0000256" key="5">
    <source>
        <dbReference type="SAM" id="Phobius"/>
    </source>
</evidence>
<keyword evidence="4 5" id="KW-0472">Membrane</keyword>
<dbReference type="Proteomes" id="UP000837803">
    <property type="component" value="Unassembled WGS sequence"/>
</dbReference>
<evidence type="ECO:0000313" key="8">
    <source>
        <dbReference type="Proteomes" id="UP000837803"/>
    </source>
</evidence>
<dbReference type="PANTHER" id="PTHR21016">
    <property type="entry name" value="BETA-AMYLOID BINDING PROTEIN-RELATED"/>
    <property type="match status" value="1"/>
</dbReference>
<feature type="transmembrane region" description="Helical" evidence="5">
    <location>
        <begin position="32"/>
        <end position="51"/>
    </location>
</feature>
<feature type="domain" description="TM2" evidence="6">
    <location>
        <begin position="2"/>
        <end position="51"/>
    </location>
</feature>
<name>A0ABN8FC03_9BACT</name>
<sequence>MKSTTTALVLWLIGIFGILGFHRFYLGKWGTGFLWMFTGGVAGIGAVIDLFTLSSQVKQYNTGKELDVIRTKALK</sequence>
<evidence type="ECO:0000313" key="7">
    <source>
        <dbReference type="EMBL" id="CAH1002691.1"/>
    </source>
</evidence>
<dbReference type="EMBL" id="CAKLPZ010000007">
    <property type="protein sequence ID" value="CAH1002691.1"/>
    <property type="molecule type" value="Genomic_DNA"/>
</dbReference>
<comment type="subcellular location">
    <subcellularLocation>
        <location evidence="1">Membrane</location>
        <topology evidence="1">Multi-pass membrane protein</topology>
    </subcellularLocation>
</comment>
<evidence type="ECO:0000256" key="1">
    <source>
        <dbReference type="ARBA" id="ARBA00004141"/>
    </source>
</evidence>
<reference evidence="7" key="1">
    <citation type="submission" date="2021-12" db="EMBL/GenBank/DDBJ databases">
        <authorList>
            <person name="Rodrigo-Torres L."/>
            <person name="Arahal R. D."/>
            <person name="Lucena T."/>
        </authorList>
    </citation>
    <scope>NUCLEOTIDE SEQUENCE</scope>
    <source>
        <strain evidence="7">CECT 8419</strain>
    </source>
</reference>
<keyword evidence="8" id="KW-1185">Reference proteome</keyword>
<evidence type="ECO:0000256" key="4">
    <source>
        <dbReference type="ARBA" id="ARBA00023136"/>
    </source>
</evidence>
<dbReference type="InterPro" id="IPR050932">
    <property type="entry name" value="TM2D1-3-like"/>
</dbReference>
<accession>A0ABN8FC03</accession>
<gene>
    <name evidence="7" type="ORF">LEM8419_03563</name>
</gene>
<feature type="transmembrane region" description="Helical" evidence="5">
    <location>
        <begin position="7"/>
        <end position="26"/>
    </location>
</feature>
<evidence type="ECO:0000256" key="3">
    <source>
        <dbReference type="ARBA" id="ARBA00022989"/>
    </source>
</evidence>
<comment type="caution">
    <text evidence="7">The sequence shown here is derived from an EMBL/GenBank/DDBJ whole genome shotgun (WGS) entry which is preliminary data.</text>
</comment>
<evidence type="ECO:0000259" key="6">
    <source>
        <dbReference type="Pfam" id="PF05154"/>
    </source>
</evidence>
<dbReference type="PANTHER" id="PTHR21016:SF25">
    <property type="entry name" value="TM2 DOMAIN-CONTAINING PROTEIN DDB_G0277895-RELATED"/>
    <property type="match status" value="1"/>
</dbReference>
<evidence type="ECO:0000256" key="2">
    <source>
        <dbReference type="ARBA" id="ARBA00022692"/>
    </source>
</evidence>
<proteinExistence type="predicted"/>
<organism evidence="7 8">
    <name type="scientific">Neolewinella maritima</name>
    <dbReference type="NCBI Taxonomy" id="1383882"/>
    <lineage>
        <taxon>Bacteria</taxon>
        <taxon>Pseudomonadati</taxon>
        <taxon>Bacteroidota</taxon>
        <taxon>Saprospiria</taxon>
        <taxon>Saprospirales</taxon>
        <taxon>Lewinellaceae</taxon>
        <taxon>Neolewinella</taxon>
    </lineage>
</organism>
<dbReference type="InterPro" id="IPR007829">
    <property type="entry name" value="TM2"/>
</dbReference>
<keyword evidence="2 5" id="KW-0812">Transmembrane</keyword>
<dbReference type="RefSeq" id="WP_238752514.1">
    <property type="nucleotide sequence ID" value="NZ_CAKLPZ010000007.1"/>
</dbReference>
<dbReference type="Pfam" id="PF05154">
    <property type="entry name" value="TM2"/>
    <property type="match status" value="1"/>
</dbReference>